<dbReference type="InterPro" id="IPR019595">
    <property type="entry name" value="DUF2470"/>
</dbReference>
<organism evidence="4">
    <name type="scientific">Dunaliella tertiolecta</name>
    <name type="common">Green alga</name>
    <dbReference type="NCBI Taxonomy" id="3047"/>
    <lineage>
        <taxon>Eukaryota</taxon>
        <taxon>Viridiplantae</taxon>
        <taxon>Chlorophyta</taxon>
        <taxon>core chlorophytes</taxon>
        <taxon>Chlorophyceae</taxon>
        <taxon>CS clade</taxon>
        <taxon>Chlamydomonadales</taxon>
        <taxon>Dunaliellaceae</taxon>
        <taxon>Dunaliella</taxon>
    </lineage>
</organism>
<accession>A0A7S3R3J3</accession>
<evidence type="ECO:0000259" key="2">
    <source>
        <dbReference type="Pfam" id="PF10615"/>
    </source>
</evidence>
<proteinExistence type="predicted"/>
<dbReference type="SUPFAM" id="SSF50475">
    <property type="entry name" value="FMN-binding split barrel"/>
    <property type="match status" value="1"/>
</dbReference>
<feature type="domain" description="CREG-like beta-barrel" evidence="3">
    <location>
        <begin position="76"/>
        <end position="225"/>
    </location>
</feature>
<evidence type="ECO:0000313" key="4">
    <source>
        <dbReference type="EMBL" id="CAE0501435.1"/>
    </source>
</evidence>
<name>A0A7S3R3J3_DUNTE</name>
<dbReference type="AlphaFoldDB" id="A0A7S3R3J3"/>
<feature type="domain" description="DUF2470" evidence="2">
    <location>
        <begin position="238"/>
        <end position="311"/>
    </location>
</feature>
<evidence type="ECO:0008006" key="5">
    <source>
        <dbReference type="Google" id="ProtNLM"/>
    </source>
</evidence>
<dbReference type="PANTHER" id="PTHR13343">
    <property type="entry name" value="CREG1 PROTEIN"/>
    <property type="match status" value="1"/>
</dbReference>
<dbReference type="Gene3D" id="3.20.180.10">
    <property type="entry name" value="PNP-oxidase-like"/>
    <property type="match status" value="1"/>
</dbReference>
<dbReference type="InterPro" id="IPR055343">
    <property type="entry name" value="CREG_beta-barrel"/>
</dbReference>
<evidence type="ECO:0000256" key="1">
    <source>
        <dbReference type="SAM" id="MobiDB-lite"/>
    </source>
</evidence>
<gene>
    <name evidence="4" type="ORF">DTER00134_LOCUS16508</name>
</gene>
<feature type="region of interest" description="Disordered" evidence="1">
    <location>
        <begin position="313"/>
        <end position="334"/>
    </location>
</feature>
<dbReference type="GO" id="GO:0005737">
    <property type="term" value="C:cytoplasm"/>
    <property type="evidence" value="ECO:0007669"/>
    <property type="project" value="UniProtKB-ARBA"/>
</dbReference>
<protein>
    <recommendedName>
        <fullName evidence="5">DUF2470 domain-containing protein</fullName>
    </recommendedName>
</protein>
<reference evidence="4" key="1">
    <citation type="submission" date="2021-01" db="EMBL/GenBank/DDBJ databases">
        <authorList>
            <person name="Corre E."/>
            <person name="Pelletier E."/>
            <person name="Niang G."/>
            <person name="Scheremetjew M."/>
            <person name="Finn R."/>
            <person name="Kale V."/>
            <person name="Holt S."/>
            <person name="Cochrane G."/>
            <person name="Meng A."/>
            <person name="Brown T."/>
            <person name="Cohen L."/>
        </authorList>
    </citation>
    <scope>NUCLEOTIDE SEQUENCE</scope>
    <source>
        <strain evidence="4">CCMP1320</strain>
    </source>
</reference>
<dbReference type="InterPro" id="IPR037119">
    <property type="entry name" value="Haem_oxidase_HugZ-like_sf"/>
</dbReference>
<dbReference type="Pfam" id="PF10615">
    <property type="entry name" value="DUF2470"/>
    <property type="match status" value="1"/>
</dbReference>
<dbReference type="EMBL" id="HBIP01027336">
    <property type="protein sequence ID" value="CAE0501435.1"/>
    <property type="molecule type" value="Transcribed_RNA"/>
</dbReference>
<sequence>MLARTATSCAWARTKQLGAQSVVCKHLNLNQQQLQRIRIQANAAAPMQPQVADVYYEGGVDPDITAFQQHQKTAPRPEAAEEARTWAALARHATLATLSVNRETPGFPNASVVEFIVDSRGLPVLAVSGLSLHTADMLADGRVALSIASPNFASLADGRVTLQGRMRELSDAERVPLRDAFLAKYPTAFWVDFADFKWLVMEELSAVRYNGGFGMAGKVTKEQYLSASPDPVAAFAGPVCGHMNADHMADTIAMISHTTGLQKVSSAKLTGLDRLGMNAEVVREGQSFKVRLPFSRPAEDRKSIKDVIVEMTRAARASQSSSNSGGESKEGSSQ</sequence>
<dbReference type="Gene3D" id="2.30.110.10">
    <property type="entry name" value="Electron Transport, Fmn-binding Protein, Chain A"/>
    <property type="match status" value="1"/>
</dbReference>
<dbReference type="InterPro" id="IPR012349">
    <property type="entry name" value="Split_barrel_FMN-bd"/>
</dbReference>
<dbReference type="Pfam" id="PF13883">
    <property type="entry name" value="CREG_beta-barrel"/>
    <property type="match status" value="1"/>
</dbReference>
<evidence type="ECO:0000259" key="3">
    <source>
        <dbReference type="Pfam" id="PF13883"/>
    </source>
</evidence>
<dbReference type="PANTHER" id="PTHR13343:SF24">
    <property type="entry name" value="OS07G0573800 PROTEIN"/>
    <property type="match status" value="1"/>
</dbReference>